<accession>A0A4R6Q0W2</accession>
<dbReference type="CDD" id="cd07377">
    <property type="entry name" value="WHTH_GntR"/>
    <property type="match status" value="1"/>
</dbReference>
<evidence type="ECO:0000256" key="2">
    <source>
        <dbReference type="ARBA" id="ARBA00023125"/>
    </source>
</evidence>
<gene>
    <name evidence="5" type="ORF">EV211_12035</name>
</gene>
<keyword evidence="6" id="KW-1185">Reference proteome</keyword>
<dbReference type="InterPro" id="IPR036388">
    <property type="entry name" value="WH-like_DNA-bd_sf"/>
</dbReference>
<dbReference type="PANTHER" id="PTHR38445:SF9">
    <property type="entry name" value="HTH-TYPE TRANSCRIPTIONAL REPRESSOR YTRA"/>
    <property type="match status" value="1"/>
</dbReference>
<dbReference type="Proteomes" id="UP000295500">
    <property type="component" value="Unassembled WGS sequence"/>
</dbReference>
<dbReference type="AlphaFoldDB" id="A0A4R6Q0W2"/>
<protein>
    <submittedName>
        <fullName evidence="5">GntR family transcriptional regulator</fullName>
    </submittedName>
</protein>
<dbReference type="Pfam" id="PF00392">
    <property type="entry name" value="GntR"/>
    <property type="match status" value="1"/>
</dbReference>
<dbReference type="PRINTS" id="PR00035">
    <property type="entry name" value="HTHGNTR"/>
</dbReference>
<evidence type="ECO:0000256" key="1">
    <source>
        <dbReference type="ARBA" id="ARBA00023015"/>
    </source>
</evidence>
<dbReference type="PROSITE" id="PS50949">
    <property type="entry name" value="HTH_GNTR"/>
    <property type="match status" value="1"/>
</dbReference>
<dbReference type="OrthoDB" id="9801546at2"/>
<dbReference type="RefSeq" id="WP_133528614.1">
    <property type="nucleotide sequence ID" value="NZ_CALCQM010000153.1"/>
</dbReference>
<evidence type="ECO:0000313" key="5">
    <source>
        <dbReference type="EMBL" id="TDP54627.1"/>
    </source>
</evidence>
<dbReference type="SUPFAM" id="SSF46785">
    <property type="entry name" value="Winged helix' DNA-binding domain"/>
    <property type="match status" value="1"/>
</dbReference>
<dbReference type="InterPro" id="IPR000524">
    <property type="entry name" value="Tscrpt_reg_HTH_GntR"/>
</dbReference>
<evidence type="ECO:0000313" key="6">
    <source>
        <dbReference type="Proteomes" id="UP000295500"/>
    </source>
</evidence>
<evidence type="ECO:0000256" key="3">
    <source>
        <dbReference type="ARBA" id="ARBA00023163"/>
    </source>
</evidence>
<dbReference type="PANTHER" id="PTHR38445">
    <property type="entry name" value="HTH-TYPE TRANSCRIPTIONAL REPRESSOR YTRA"/>
    <property type="match status" value="1"/>
</dbReference>
<dbReference type="InterPro" id="IPR036390">
    <property type="entry name" value="WH_DNA-bd_sf"/>
</dbReference>
<dbReference type="EMBL" id="SNXO01000020">
    <property type="protein sequence ID" value="TDP54627.1"/>
    <property type="molecule type" value="Genomic_DNA"/>
</dbReference>
<keyword evidence="1" id="KW-0805">Transcription regulation</keyword>
<dbReference type="GO" id="GO:0003677">
    <property type="term" value="F:DNA binding"/>
    <property type="evidence" value="ECO:0007669"/>
    <property type="project" value="UniProtKB-KW"/>
</dbReference>
<comment type="caution">
    <text evidence="5">The sequence shown here is derived from an EMBL/GenBank/DDBJ whole genome shotgun (WGS) entry which is preliminary data.</text>
</comment>
<keyword evidence="3" id="KW-0804">Transcription</keyword>
<dbReference type="SMART" id="SM00345">
    <property type="entry name" value="HTH_GNTR"/>
    <property type="match status" value="1"/>
</dbReference>
<sequence>MFQLDSKSHLSIYEQVIENIKELIMTDILAEDSKLPSVRELSKDLTVNPNTVQKAFKELEREGYIYTISGKGTFVSPKDDITTDPSKIAELQGVISAAYKSLLNMGLGEPDVRQLVVDTMNEADSSFGTAARKDLKGKEQKK</sequence>
<organism evidence="5 6">
    <name type="scientific">Aminicella lysinilytica</name>
    <dbReference type="NCBI Taxonomy" id="433323"/>
    <lineage>
        <taxon>Bacteria</taxon>
        <taxon>Bacillati</taxon>
        <taxon>Bacillota</taxon>
        <taxon>Clostridia</taxon>
        <taxon>Peptostreptococcales</taxon>
        <taxon>Anaerovoracaceae</taxon>
        <taxon>Aminicella</taxon>
    </lineage>
</organism>
<proteinExistence type="predicted"/>
<feature type="domain" description="HTH gntR-type" evidence="4">
    <location>
        <begin position="10"/>
        <end position="78"/>
    </location>
</feature>
<keyword evidence="2" id="KW-0238">DNA-binding</keyword>
<reference evidence="5 6" key="1">
    <citation type="submission" date="2019-03" db="EMBL/GenBank/DDBJ databases">
        <title>Genomic Encyclopedia of Type Strains, Phase IV (KMG-IV): sequencing the most valuable type-strain genomes for metagenomic binning, comparative biology and taxonomic classification.</title>
        <authorList>
            <person name="Goeker M."/>
        </authorList>
    </citation>
    <scope>NUCLEOTIDE SEQUENCE [LARGE SCALE GENOMIC DNA]</scope>
    <source>
        <strain evidence="5 6">DSM 28287</strain>
    </source>
</reference>
<name>A0A4R6Q0W2_9FIRM</name>
<dbReference type="GO" id="GO:0003700">
    <property type="term" value="F:DNA-binding transcription factor activity"/>
    <property type="evidence" value="ECO:0007669"/>
    <property type="project" value="InterPro"/>
</dbReference>
<dbReference type="Gene3D" id="1.10.10.10">
    <property type="entry name" value="Winged helix-like DNA-binding domain superfamily/Winged helix DNA-binding domain"/>
    <property type="match status" value="1"/>
</dbReference>
<evidence type="ECO:0000259" key="4">
    <source>
        <dbReference type="PROSITE" id="PS50949"/>
    </source>
</evidence>